<proteinExistence type="predicted"/>
<dbReference type="Proteomes" id="UP000029640">
    <property type="component" value="Unassembled WGS sequence"/>
</dbReference>
<accession>A0A095VQ41</accession>
<dbReference type="PATRIC" id="fig|1265313.6.peg.1925"/>
<name>A0A095VQ41_9GAMM</name>
<dbReference type="NCBIfam" id="NF006964">
    <property type="entry name" value="PRK09440.1-2"/>
    <property type="match status" value="1"/>
</dbReference>
<dbReference type="PANTHER" id="PTHR42790:SF4">
    <property type="entry name" value="VALINE--PYRUVATE AMINOTRANSFERASE"/>
    <property type="match status" value="1"/>
</dbReference>
<keyword evidence="6" id="KW-0670">Pyruvate</keyword>
<evidence type="ECO:0000313" key="7">
    <source>
        <dbReference type="Proteomes" id="UP000029640"/>
    </source>
</evidence>
<dbReference type="PANTHER" id="PTHR42790">
    <property type="entry name" value="AMINOTRANSFERASE"/>
    <property type="match status" value="1"/>
</dbReference>
<protein>
    <submittedName>
        <fullName evidence="6">Valine--pyruvate aminotransferase</fullName>
        <ecNumber evidence="6">2.6.1.66</ecNumber>
    </submittedName>
</protein>
<dbReference type="Gene3D" id="3.40.640.10">
    <property type="entry name" value="Type I PLP-dependent aspartate aminotransferase-like (Major domain)"/>
    <property type="match status" value="1"/>
</dbReference>
<comment type="cofactor">
    <cofactor evidence="1">
        <name>pyridoxal 5'-phosphate</name>
        <dbReference type="ChEBI" id="CHEBI:597326"/>
    </cofactor>
</comment>
<organism evidence="6 7">
    <name type="scientific">Pseudohaliea rubra DSM 19751</name>
    <dbReference type="NCBI Taxonomy" id="1265313"/>
    <lineage>
        <taxon>Bacteria</taxon>
        <taxon>Pseudomonadati</taxon>
        <taxon>Pseudomonadota</taxon>
        <taxon>Gammaproteobacteria</taxon>
        <taxon>Cellvibrionales</taxon>
        <taxon>Halieaceae</taxon>
        <taxon>Pseudohaliea</taxon>
    </lineage>
</organism>
<keyword evidence="2 6" id="KW-0032">Aminotransferase</keyword>
<dbReference type="InterPro" id="IPR015421">
    <property type="entry name" value="PyrdxlP-dep_Trfase_major"/>
</dbReference>
<feature type="domain" description="Aminotransferase class I/classII large" evidence="5">
    <location>
        <begin position="66"/>
        <end position="402"/>
    </location>
</feature>
<dbReference type="InterPro" id="IPR004839">
    <property type="entry name" value="Aminotransferase_I/II_large"/>
</dbReference>
<dbReference type="EMBL" id="AUVB01000054">
    <property type="protein sequence ID" value="KGE03567.1"/>
    <property type="molecule type" value="Genomic_DNA"/>
</dbReference>
<dbReference type="GO" id="GO:0005829">
    <property type="term" value="C:cytosol"/>
    <property type="evidence" value="ECO:0007669"/>
    <property type="project" value="TreeGrafter"/>
</dbReference>
<gene>
    <name evidence="6" type="ORF">HRUBRA_01946</name>
</gene>
<dbReference type="InterPro" id="IPR050859">
    <property type="entry name" value="Class-I_PLP-dep_aminotransf"/>
</dbReference>
<evidence type="ECO:0000256" key="1">
    <source>
        <dbReference type="ARBA" id="ARBA00001933"/>
    </source>
</evidence>
<dbReference type="GO" id="GO:0009042">
    <property type="term" value="F:valine-pyruvate transaminase activity"/>
    <property type="evidence" value="ECO:0007669"/>
    <property type="project" value="UniProtKB-EC"/>
</dbReference>
<dbReference type="CDD" id="cd00609">
    <property type="entry name" value="AAT_like"/>
    <property type="match status" value="1"/>
</dbReference>
<keyword evidence="4" id="KW-0663">Pyridoxal phosphate</keyword>
<evidence type="ECO:0000256" key="4">
    <source>
        <dbReference type="ARBA" id="ARBA00022898"/>
    </source>
</evidence>
<dbReference type="GO" id="GO:1901605">
    <property type="term" value="P:alpha-amino acid metabolic process"/>
    <property type="evidence" value="ECO:0007669"/>
    <property type="project" value="TreeGrafter"/>
</dbReference>
<dbReference type="AlphaFoldDB" id="A0A095VQ41"/>
<dbReference type="GO" id="GO:0030170">
    <property type="term" value="F:pyridoxal phosphate binding"/>
    <property type="evidence" value="ECO:0007669"/>
    <property type="project" value="InterPro"/>
</dbReference>
<dbReference type="NCBIfam" id="NF006967">
    <property type="entry name" value="PRK09440.1-5"/>
    <property type="match status" value="1"/>
</dbReference>
<evidence type="ECO:0000313" key="6">
    <source>
        <dbReference type="EMBL" id="KGE03567.1"/>
    </source>
</evidence>
<dbReference type="InterPro" id="IPR015424">
    <property type="entry name" value="PyrdxlP-dep_Trfase"/>
</dbReference>
<evidence type="ECO:0000259" key="5">
    <source>
        <dbReference type="Pfam" id="PF00155"/>
    </source>
</evidence>
<dbReference type="HOGENOM" id="CLU_053657_0_0_6"/>
<dbReference type="OrthoDB" id="9802328at2"/>
<dbReference type="Pfam" id="PF00155">
    <property type="entry name" value="Aminotran_1_2"/>
    <property type="match status" value="1"/>
</dbReference>
<dbReference type="eggNOG" id="COG3977">
    <property type="taxonomic scope" value="Bacteria"/>
</dbReference>
<dbReference type="EC" id="2.6.1.66" evidence="6"/>
<comment type="caution">
    <text evidence="6">The sequence shown here is derived from an EMBL/GenBank/DDBJ whole genome shotgun (WGS) entry which is preliminary data.</text>
</comment>
<evidence type="ECO:0000256" key="2">
    <source>
        <dbReference type="ARBA" id="ARBA00022576"/>
    </source>
</evidence>
<dbReference type="STRING" id="1265313.HRUBRA_01946"/>
<keyword evidence="3 6" id="KW-0808">Transferase</keyword>
<evidence type="ECO:0000256" key="3">
    <source>
        <dbReference type="ARBA" id="ARBA00022679"/>
    </source>
</evidence>
<keyword evidence="7" id="KW-1185">Reference proteome</keyword>
<dbReference type="SUPFAM" id="SSF53383">
    <property type="entry name" value="PLP-dependent transferases"/>
    <property type="match status" value="1"/>
</dbReference>
<reference evidence="6 7" key="1">
    <citation type="journal article" date="2014" name="Genome Announc.">
        <title>Genome Sequence of Gammaproteobacterial Pseudohaliea rubra Type Strain DSM 19751, Isolated from Coastal Seawater of the Mediterranean Sea.</title>
        <authorList>
            <person name="Spring S."/>
            <person name="Fiebig A."/>
            <person name="Riedel T."/>
            <person name="Goker M."/>
            <person name="Klenk H.P."/>
        </authorList>
    </citation>
    <scope>NUCLEOTIDE SEQUENCE [LARGE SCALE GENOMIC DNA]</scope>
    <source>
        <strain evidence="6 7">DSM 19751</strain>
    </source>
</reference>
<dbReference type="RefSeq" id="WP_035513539.1">
    <property type="nucleotide sequence ID" value="NZ_KN234745.1"/>
</dbReference>
<sequence>MRLSRFGEKFAGRSGVVDLMSDLGEALRADPELVFMGGGNPARVPAAEETFRKTLEALLAEPGEWQRLVGAYQSPQGNPSFREALARYLRDRYGWEVGAEHIAVSNGSQSAYFILYNLFAGAMPDGSQRRIHLPLVPEYIGYADAGLSADFFSATAPAIELLPDRQFRYHVAFDQLVIDDGVGALCVSRPTNPTGNVLGAAELERLGTLARSADIPLIVDGAYGDPFPAITFTEAAPAWDEQTILTLSLSKLGLPGARTGIVIAAEPIVRAFASASTIISLAAGNLGPVLATRMLEDGTMDRVSGELLRPFYRARCEETLAGLHRELEGLPWRVHRPDGAFFLWLWFDDLPVPSQELYRRLKARGLLAIPGERFFISLDPAWAHARQCLRLSYAQDPAVVARGLRLLGEELRALYGAGLN</sequence>